<evidence type="ECO:0000313" key="2">
    <source>
        <dbReference type="EMBL" id="VFQ95410.1"/>
    </source>
</evidence>
<feature type="compositionally biased region" description="Basic and acidic residues" evidence="1">
    <location>
        <begin position="113"/>
        <end position="125"/>
    </location>
</feature>
<reference evidence="2 3" key="1">
    <citation type="submission" date="2018-04" db="EMBL/GenBank/DDBJ databases">
        <authorList>
            <person name="Vogel A."/>
        </authorList>
    </citation>
    <scope>NUCLEOTIDE SEQUENCE [LARGE SCALE GENOMIC DNA]</scope>
</reference>
<proteinExistence type="predicted"/>
<organism evidence="2 3">
    <name type="scientific">Cuscuta campestris</name>
    <dbReference type="NCBI Taxonomy" id="132261"/>
    <lineage>
        <taxon>Eukaryota</taxon>
        <taxon>Viridiplantae</taxon>
        <taxon>Streptophyta</taxon>
        <taxon>Embryophyta</taxon>
        <taxon>Tracheophyta</taxon>
        <taxon>Spermatophyta</taxon>
        <taxon>Magnoliopsida</taxon>
        <taxon>eudicotyledons</taxon>
        <taxon>Gunneridae</taxon>
        <taxon>Pentapetalae</taxon>
        <taxon>asterids</taxon>
        <taxon>lamiids</taxon>
        <taxon>Solanales</taxon>
        <taxon>Convolvulaceae</taxon>
        <taxon>Cuscuteae</taxon>
        <taxon>Cuscuta</taxon>
        <taxon>Cuscuta subgen. Grammica</taxon>
        <taxon>Cuscuta sect. Cleistogrammica</taxon>
    </lineage>
</organism>
<name>A0A484N2W7_9ASTE</name>
<evidence type="ECO:0000256" key="1">
    <source>
        <dbReference type="SAM" id="MobiDB-lite"/>
    </source>
</evidence>
<protein>
    <submittedName>
        <fullName evidence="2">Uncharacterized protein</fullName>
    </submittedName>
</protein>
<keyword evidence="3" id="KW-1185">Reference proteome</keyword>
<accession>A0A484N2W7</accession>
<dbReference type="EMBL" id="OOIL02005599">
    <property type="protein sequence ID" value="VFQ95410.1"/>
    <property type="molecule type" value="Genomic_DNA"/>
</dbReference>
<dbReference type="Proteomes" id="UP000595140">
    <property type="component" value="Unassembled WGS sequence"/>
</dbReference>
<feature type="compositionally biased region" description="Basic and acidic residues" evidence="1">
    <location>
        <begin position="137"/>
        <end position="150"/>
    </location>
</feature>
<gene>
    <name evidence="2" type="ORF">CCAM_LOCUS37186</name>
</gene>
<sequence>MIYGILKGQGFKEEETEEEESIPPLLKVDNKDFEGKHFNDMVEECNKDGHVQHPTPTSTQLKFLDREIKSLKMDVDYHTEFAQKLAERRDMLILIVKTLKRSVQEASSQGERVSQDREIDEKTIADSEGQDAQDAVDTSKFEEKLHKFDGSDSSSATD</sequence>
<evidence type="ECO:0000313" key="3">
    <source>
        <dbReference type="Proteomes" id="UP000595140"/>
    </source>
</evidence>
<dbReference type="AlphaFoldDB" id="A0A484N2W7"/>
<dbReference type="OrthoDB" id="1425037at2759"/>
<feature type="region of interest" description="Disordered" evidence="1">
    <location>
        <begin position="1"/>
        <end position="22"/>
    </location>
</feature>
<feature type="region of interest" description="Disordered" evidence="1">
    <location>
        <begin position="104"/>
        <end position="158"/>
    </location>
</feature>